<dbReference type="AlphaFoldDB" id="A0A4Y2VC90"/>
<proteinExistence type="predicted"/>
<evidence type="ECO:0000313" key="1">
    <source>
        <dbReference type="EMBL" id="GBO21568.1"/>
    </source>
</evidence>
<dbReference type="EMBL" id="BGPR01044738">
    <property type="protein sequence ID" value="GBO21568.1"/>
    <property type="molecule type" value="Genomic_DNA"/>
</dbReference>
<reference evidence="2 3" key="1">
    <citation type="journal article" date="2019" name="Sci. Rep.">
        <title>Orb-weaving spider Araneus ventricosus genome elucidates the spidroin gene catalogue.</title>
        <authorList>
            <person name="Kono N."/>
            <person name="Nakamura H."/>
            <person name="Ohtoshi R."/>
            <person name="Moran D.A.P."/>
            <person name="Shinohara A."/>
            <person name="Yoshida Y."/>
            <person name="Fujiwara M."/>
            <person name="Mori M."/>
            <person name="Tomita M."/>
            <person name="Arakawa K."/>
        </authorList>
    </citation>
    <scope>NUCLEOTIDE SEQUENCE [LARGE SCALE GENOMIC DNA]</scope>
</reference>
<evidence type="ECO:0000313" key="2">
    <source>
        <dbReference type="EMBL" id="GBO21706.1"/>
    </source>
</evidence>
<dbReference type="Proteomes" id="UP000499080">
    <property type="component" value="Unassembled WGS sequence"/>
</dbReference>
<protein>
    <submittedName>
        <fullName evidence="2">Uncharacterized protein</fullName>
    </submittedName>
</protein>
<comment type="caution">
    <text evidence="2">The sequence shown here is derived from an EMBL/GenBank/DDBJ whole genome shotgun (WGS) entry which is preliminary data.</text>
</comment>
<sequence length="125" mass="14098">MVQKCKWFETKFYHRSTTYPGLGHIITFSLTLTVTPHSNTLHHSNFQPSMLGRSLTGRTAPTTNSHVRALRPPRATSSIPPPSTNGTLAVVFAFEREPYFLYPTVAFIMVEHSKWISSEVGFPTF</sequence>
<dbReference type="EMBL" id="BGPR01044864">
    <property type="protein sequence ID" value="GBO21706.1"/>
    <property type="molecule type" value="Genomic_DNA"/>
</dbReference>
<organism evidence="2 3">
    <name type="scientific">Araneus ventricosus</name>
    <name type="common">Orbweaver spider</name>
    <name type="synonym">Epeira ventricosa</name>
    <dbReference type="NCBI Taxonomy" id="182803"/>
    <lineage>
        <taxon>Eukaryota</taxon>
        <taxon>Metazoa</taxon>
        <taxon>Ecdysozoa</taxon>
        <taxon>Arthropoda</taxon>
        <taxon>Chelicerata</taxon>
        <taxon>Arachnida</taxon>
        <taxon>Araneae</taxon>
        <taxon>Araneomorphae</taxon>
        <taxon>Entelegynae</taxon>
        <taxon>Araneoidea</taxon>
        <taxon>Araneidae</taxon>
        <taxon>Araneus</taxon>
    </lineage>
</organism>
<name>A0A4Y2VC90_ARAVE</name>
<accession>A0A4Y2VC90</accession>
<evidence type="ECO:0000313" key="3">
    <source>
        <dbReference type="Proteomes" id="UP000499080"/>
    </source>
</evidence>
<keyword evidence="3" id="KW-1185">Reference proteome</keyword>
<gene>
    <name evidence="2" type="ORF">AVEN_105142_1</name>
    <name evidence="1" type="ORF">AVEN_131434_1</name>
</gene>